<organism evidence="2 3">
    <name type="scientific">Streptomyces anulatus</name>
    <name type="common">Streptomyces chrysomallus</name>
    <dbReference type="NCBI Taxonomy" id="1892"/>
    <lineage>
        <taxon>Bacteria</taxon>
        <taxon>Bacillati</taxon>
        <taxon>Actinomycetota</taxon>
        <taxon>Actinomycetes</taxon>
        <taxon>Kitasatosporales</taxon>
        <taxon>Streptomycetaceae</taxon>
        <taxon>Streptomyces</taxon>
    </lineage>
</organism>
<sequence>MGENEMSVFGVPEAEEEVYRHFLRNPGTRADDLDVLLRSRPGEARARIARLQELGLLLAEDAERRIFPADPEVALARLVDVRLHALHQELQRVTRSWHVIDGLRAEHGARTPPPQGVEQLEGLAQIRNRIDDLAFFARDEILSVEPYTRLSEENIARSRPLDLRCLRRGVRIRNVVSSVALQDPTTAAYLRELAAHGAAIRVTADTTERLLVYDRRAALVPLDPRDTSRGALLAHRSGLVSNVISLFERIWDQADELSRAGDGTQGGEDATAVRPSGIERRVLVSMCTVGKDEAGARELGVSVRTYRRHVADLMQTLGAASRAQAALLARERGWI</sequence>
<name>A0ABZ1ZNI0_STRAQ</name>
<dbReference type="SUPFAM" id="SSF46894">
    <property type="entry name" value="C-terminal effector domain of the bipartite response regulators"/>
    <property type="match status" value="1"/>
</dbReference>
<reference evidence="2" key="1">
    <citation type="submission" date="2022-10" db="EMBL/GenBank/DDBJ databases">
        <title>The complete genomes of actinobacterial strains from the NBC collection.</title>
        <authorList>
            <person name="Joergensen T.S."/>
            <person name="Alvarez Arevalo M."/>
            <person name="Sterndorff E.B."/>
            <person name="Faurdal D."/>
            <person name="Vuksanovic O."/>
            <person name="Mourched A.-S."/>
            <person name="Charusanti P."/>
            <person name="Shaw S."/>
            <person name="Blin K."/>
            <person name="Weber T."/>
        </authorList>
    </citation>
    <scope>NUCLEOTIDE SEQUENCE</scope>
    <source>
        <strain evidence="2">NBC_01436</strain>
    </source>
</reference>
<evidence type="ECO:0000259" key="1">
    <source>
        <dbReference type="SMART" id="SM00421"/>
    </source>
</evidence>
<dbReference type="PANTHER" id="PTHR34293:SF1">
    <property type="entry name" value="HTH-TYPE TRANSCRIPTIONAL REGULATOR TRMBL2"/>
    <property type="match status" value="1"/>
</dbReference>
<dbReference type="InterPro" id="IPR036388">
    <property type="entry name" value="WH-like_DNA-bd_sf"/>
</dbReference>
<proteinExistence type="predicted"/>
<dbReference type="InterPro" id="IPR051797">
    <property type="entry name" value="TrmB-like"/>
</dbReference>
<feature type="domain" description="HTH luxR-type" evidence="1">
    <location>
        <begin position="272"/>
        <end position="329"/>
    </location>
</feature>
<dbReference type="SMART" id="SM00421">
    <property type="entry name" value="HTH_LUXR"/>
    <property type="match status" value="1"/>
</dbReference>
<evidence type="ECO:0000313" key="3">
    <source>
        <dbReference type="Proteomes" id="UP001431926"/>
    </source>
</evidence>
<dbReference type="Gene3D" id="1.10.10.10">
    <property type="entry name" value="Winged helix-like DNA-binding domain superfamily/Winged helix DNA-binding domain"/>
    <property type="match status" value="1"/>
</dbReference>
<dbReference type="InterPro" id="IPR000792">
    <property type="entry name" value="Tscrpt_reg_LuxR_C"/>
</dbReference>
<dbReference type="InterPro" id="IPR016032">
    <property type="entry name" value="Sig_transdc_resp-reg_C-effctor"/>
</dbReference>
<accession>A0ABZ1ZNI0</accession>
<gene>
    <name evidence="2" type="ORF">OG367_24435</name>
</gene>
<dbReference type="EMBL" id="CP109491">
    <property type="protein sequence ID" value="WUX39173.1"/>
    <property type="molecule type" value="Genomic_DNA"/>
</dbReference>
<keyword evidence="3" id="KW-1185">Reference proteome</keyword>
<dbReference type="RefSeq" id="WP_329357503.1">
    <property type="nucleotide sequence ID" value="NZ_CP109490.1"/>
</dbReference>
<evidence type="ECO:0000313" key="2">
    <source>
        <dbReference type="EMBL" id="WUX39173.1"/>
    </source>
</evidence>
<protein>
    <submittedName>
        <fullName evidence="2">Helix-turn-helix transcriptional regulator</fullName>
    </submittedName>
</protein>
<dbReference type="PANTHER" id="PTHR34293">
    <property type="entry name" value="HTH-TYPE TRANSCRIPTIONAL REGULATOR TRMBL2"/>
    <property type="match status" value="1"/>
</dbReference>
<dbReference type="Proteomes" id="UP001431926">
    <property type="component" value="Chromosome"/>
</dbReference>